<dbReference type="GO" id="GO:0033743">
    <property type="term" value="F:peptide-methionine (R)-S-oxide reductase activity"/>
    <property type="evidence" value="ECO:0007669"/>
    <property type="project" value="UniProtKB-EC"/>
</dbReference>
<sequence>MAFYLFTKIMPENMFQETSGFISMKNAKKIILLVIIQVFSLSLMSCSKANDAKEKSAESSPAIDYKGPTELATFAGGCFWCIEAPFEGIEGIVSVVSGYSGGKEKNPTYAAVSAGKTSHKEAVQVKYNPEVISYSEIIDIFWQQFDPTDAGGSFYDRGTQYESAIFYHSSLQKEVAEASKKLLDKSGKFSKPIVTPIVKFDNFYEAEEYHQDYYKKNPADYYSYRKGSGRDKFIADHWPSDLEKKYKMPSKAELKKKLSPLQYQVTMEEATERSFDNEFDGNKEKGLYVCIVSGAPLFSSKDKFDSGTGWPSFTKPIDARLISKPIDSAYGMMRVEARSKLGDAHGGHIFYDGPKPTGLRYCMNSASFRFIPKADMEKEGYGEYIWLVD</sequence>
<evidence type="ECO:0000256" key="3">
    <source>
        <dbReference type="ARBA" id="ARBA00024679"/>
    </source>
</evidence>
<keyword evidence="1 7" id="KW-0560">Oxidoreductase</keyword>
<dbReference type="NCBIfam" id="TIGR00357">
    <property type="entry name" value="peptide-methionine (R)-S-oxide reductase MsrB"/>
    <property type="match status" value="1"/>
</dbReference>
<dbReference type="Proteomes" id="UP000016843">
    <property type="component" value="Unassembled WGS sequence"/>
</dbReference>
<evidence type="ECO:0000313" key="9">
    <source>
        <dbReference type="EMBL" id="ERM80486.1"/>
    </source>
</evidence>
<dbReference type="AlphaFoldDB" id="U5BV65"/>
<dbReference type="Gene3D" id="2.170.150.20">
    <property type="entry name" value="Peptide methionine sulfoxide reductase"/>
    <property type="match status" value="1"/>
</dbReference>
<keyword evidence="2" id="KW-0511">Multifunctional enzyme</keyword>
<dbReference type="PATRIC" id="fig|1123057.7.peg.4692"/>
<comment type="similarity">
    <text evidence="7">Belongs to the MsrA Met sulfoxide reductase family.</text>
</comment>
<dbReference type="PROSITE" id="PS51790">
    <property type="entry name" value="MSRB"/>
    <property type="match status" value="1"/>
</dbReference>
<dbReference type="SUPFAM" id="SSF51316">
    <property type="entry name" value="Mss4-like"/>
    <property type="match status" value="1"/>
</dbReference>
<comment type="catalytic activity">
    <reaction evidence="4 7">
        <text>L-methionyl-[protein] + [thioredoxin]-disulfide + H2O = L-methionyl-(S)-S-oxide-[protein] + [thioredoxin]-dithiol</text>
        <dbReference type="Rhea" id="RHEA:14217"/>
        <dbReference type="Rhea" id="RHEA-COMP:10698"/>
        <dbReference type="Rhea" id="RHEA-COMP:10700"/>
        <dbReference type="Rhea" id="RHEA-COMP:12313"/>
        <dbReference type="Rhea" id="RHEA-COMP:12315"/>
        <dbReference type="ChEBI" id="CHEBI:15377"/>
        <dbReference type="ChEBI" id="CHEBI:16044"/>
        <dbReference type="ChEBI" id="CHEBI:29950"/>
        <dbReference type="ChEBI" id="CHEBI:44120"/>
        <dbReference type="ChEBI" id="CHEBI:50058"/>
        <dbReference type="EC" id="1.8.4.11"/>
    </reaction>
</comment>
<dbReference type="InterPro" id="IPR036509">
    <property type="entry name" value="Met_Sox_Rdtase_MsrA_sf"/>
</dbReference>
<comment type="catalytic activity">
    <reaction evidence="5">
        <text>L-methionyl-[protein] + [thioredoxin]-disulfide + H2O = L-methionyl-(R)-S-oxide-[protein] + [thioredoxin]-dithiol</text>
        <dbReference type="Rhea" id="RHEA:24164"/>
        <dbReference type="Rhea" id="RHEA-COMP:10698"/>
        <dbReference type="Rhea" id="RHEA-COMP:10700"/>
        <dbReference type="Rhea" id="RHEA-COMP:12313"/>
        <dbReference type="Rhea" id="RHEA-COMP:12314"/>
        <dbReference type="ChEBI" id="CHEBI:15377"/>
        <dbReference type="ChEBI" id="CHEBI:16044"/>
        <dbReference type="ChEBI" id="CHEBI:29950"/>
        <dbReference type="ChEBI" id="CHEBI:45764"/>
        <dbReference type="ChEBI" id="CHEBI:50058"/>
        <dbReference type="EC" id="1.8.4.12"/>
    </reaction>
</comment>
<dbReference type="InterPro" id="IPR011057">
    <property type="entry name" value="Mss4-like_sf"/>
</dbReference>
<dbReference type="FunFam" id="2.170.150.20:FF:000003">
    <property type="entry name" value="Peptide methionine sulfoxide reductase MsrB"/>
    <property type="match status" value="1"/>
</dbReference>
<dbReference type="EC" id="1.8.4.11" evidence="7"/>
<comment type="catalytic activity">
    <reaction evidence="6 7">
        <text>[thioredoxin]-disulfide + L-methionine + H2O = L-methionine (S)-S-oxide + [thioredoxin]-dithiol</text>
        <dbReference type="Rhea" id="RHEA:19993"/>
        <dbReference type="Rhea" id="RHEA-COMP:10698"/>
        <dbReference type="Rhea" id="RHEA-COMP:10700"/>
        <dbReference type="ChEBI" id="CHEBI:15377"/>
        <dbReference type="ChEBI" id="CHEBI:29950"/>
        <dbReference type="ChEBI" id="CHEBI:50058"/>
        <dbReference type="ChEBI" id="CHEBI:57844"/>
        <dbReference type="ChEBI" id="CHEBI:58772"/>
        <dbReference type="EC" id="1.8.4.11"/>
    </reaction>
</comment>
<dbReference type="EMBL" id="AWXR01000096">
    <property type="protein sequence ID" value="ERM80486.1"/>
    <property type="molecule type" value="Genomic_DNA"/>
</dbReference>
<dbReference type="PANTHER" id="PTHR43774:SF1">
    <property type="entry name" value="PEPTIDE METHIONINE SULFOXIDE REDUCTASE MSRA 2"/>
    <property type="match status" value="1"/>
</dbReference>
<feature type="domain" description="MsrB" evidence="8">
    <location>
        <begin position="251"/>
        <end position="373"/>
    </location>
</feature>
<evidence type="ECO:0000313" key="10">
    <source>
        <dbReference type="Proteomes" id="UP000016843"/>
    </source>
</evidence>
<proteinExistence type="inferred from homology"/>
<dbReference type="NCBIfam" id="TIGR00401">
    <property type="entry name" value="msrA"/>
    <property type="match status" value="1"/>
</dbReference>
<dbReference type="Gene3D" id="3.30.1060.10">
    <property type="entry name" value="Peptide methionine sulphoxide reductase MsrA"/>
    <property type="match status" value="1"/>
</dbReference>
<gene>
    <name evidence="7" type="primary">msrA</name>
    <name evidence="9" type="ORF">P872_12380</name>
</gene>
<dbReference type="Pfam" id="PF01625">
    <property type="entry name" value="PMSR"/>
    <property type="match status" value="1"/>
</dbReference>
<reference evidence="9 10" key="1">
    <citation type="journal article" date="2013" name="Genome Announc.">
        <title>Draft Genome Sequence of the Psychrophilic and Alkaliphilic Rhodonellum psychrophilum Strain GCM71T.</title>
        <authorList>
            <person name="Hauptmann A.L."/>
            <person name="Glaring M.A."/>
            <person name="Hallin P.F."/>
            <person name="Prieme A."/>
            <person name="Stougaard P."/>
        </authorList>
    </citation>
    <scope>NUCLEOTIDE SEQUENCE [LARGE SCALE GENOMIC DNA]</scope>
    <source>
        <strain evidence="9 10">GCM71</strain>
    </source>
</reference>
<name>U5BV65_9BACT</name>
<dbReference type="InterPro" id="IPR002579">
    <property type="entry name" value="Met_Sox_Rdtase_MsrB_dom"/>
</dbReference>
<evidence type="ECO:0000259" key="8">
    <source>
        <dbReference type="PROSITE" id="PS51790"/>
    </source>
</evidence>
<keyword evidence="10" id="KW-1185">Reference proteome</keyword>
<dbReference type="HAMAP" id="MF_01401">
    <property type="entry name" value="MsrA"/>
    <property type="match status" value="1"/>
</dbReference>
<evidence type="ECO:0000256" key="2">
    <source>
        <dbReference type="ARBA" id="ARBA00023268"/>
    </source>
</evidence>
<dbReference type="GO" id="GO:0008113">
    <property type="term" value="F:peptide-methionine (S)-S-oxide reductase activity"/>
    <property type="evidence" value="ECO:0007669"/>
    <property type="project" value="UniProtKB-UniRule"/>
</dbReference>
<evidence type="ECO:0000256" key="7">
    <source>
        <dbReference type="HAMAP-Rule" id="MF_01401"/>
    </source>
</evidence>
<evidence type="ECO:0000256" key="1">
    <source>
        <dbReference type="ARBA" id="ARBA00023002"/>
    </source>
</evidence>
<dbReference type="Pfam" id="PF01641">
    <property type="entry name" value="SelR"/>
    <property type="match status" value="1"/>
</dbReference>
<evidence type="ECO:0000256" key="4">
    <source>
        <dbReference type="ARBA" id="ARBA00047806"/>
    </source>
</evidence>
<dbReference type="eggNOG" id="COG0229">
    <property type="taxonomic scope" value="Bacteria"/>
</dbReference>
<evidence type="ECO:0000256" key="5">
    <source>
        <dbReference type="ARBA" id="ARBA00048488"/>
    </source>
</evidence>
<dbReference type="eggNOG" id="COG0225">
    <property type="taxonomic scope" value="Bacteria"/>
</dbReference>
<dbReference type="InterPro" id="IPR002569">
    <property type="entry name" value="Met_Sox_Rdtase_MsrA_dom"/>
</dbReference>
<comment type="caution">
    <text evidence="9">The sequence shown here is derived from an EMBL/GenBank/DDBJ whole genome shotgun (WGS) entry which is preliminary data.</text>
</comment>
<organism evidence="9 10">
    <name type="scientific">Rhodonellum psychrophilum GCM71 = DSM 17998</name>
    <dbReference type="NCBI Taxonomy" id="1123057"/>
    <lineage>
        <taxon>Bacteria</taxon>
        <taxon>Pseudomonadati</taxon>
        <taxon>Bacteroidota</taxon>
        <taxon>Cytophagia</taxon>
        <taxon>Cytophagales</taxon>
        <taxon>Cytophagaceae</taxon>
        <taxon>Rhodonellum</taxon>
    </lineage>
</organism>
<feature type="active site" evidence="7">
    <location>
        <position position="78"/>
    </location>
</feature>
<comment type="function">
    <text evidence="3 7">Has an important function as a repair enzyme for proteins that have been inactivated by oxidation. Catalyzes the reversible oxidation-reduction of methionine sulfoxide in proteins to methionine.</text>
</comment>
<protein>
    <recommendedName>
        <fullName evidence="7">Peptide methionine sulfoxide reductase MsrA</fullName>
        <shortName evidence="7">Protein-methionine-S-oxide reductase</shortName>
        <ecNumber evidence="7">1.8.4.11</ecNumber>
    </recommendedName>
    <alternativeName>
        <fullName evidence="7">Peptide-methionine (S)-S-oxide reductase</fullName>
        <shortName evidence="7">Peptide Met(O) reductase</shortName>
    </alternativeName>
</protein>
<dbReference type="PANTHER" id="PTHR43774">
    <property type="entry name" value="PEPTIDE METHIONINE SULFOXIDE REDUCTASE"/>
    <property type="match status" value="1"/>
</dbReference>
<evidence type="ECO:0000256" key="6">
    <source>
        <dbReference type="ARBA" id="ARBA00048782"/>
    </source>
</evidence>
<dbReference type="GO" id="GO:0033744">
    <property type="term" value="F:L-methionine:thioredoxin-disulfide S-oxidoreductase activity"/>
    <property type="evidence" value="ECO:0007669"/>
    <property type="project" value="RHEA"/>
</dbReference>
<accession>U5BV65</accession>
<dbReference type="SUPFAM" id="SSF55068">
    <property type="entry name" value="Peptide methionine sulfoxide reductase"/>
    <property type="match status" value="1"/>
</dbReference>